<dbReference type="AlphaFoldDB" id="A0A2N8ZI49"/>
<dbReference type="GO" id="GO:0000150">
    <property type="term" value="F:DNA strand exchange activity"/>
    <property type="evidence" value="ECO:0007669"/>
    <property type="project" value="InterPro"/>
</dbReference>
<dbReference type="Pfam" id="PF00239">
    <property type="entry name" value="Resolvase"/>
    <property type="match status" value="1"/>
</dbReference>
<name>A0A2N8ZI49_9VIBR</name>
<dbReference type="PROSITE" id="PS00398">
    <property type="entry name" value="RECOMBINASES_2"/>
    <property type="match status" value="1"/>
</dbReference>
<gene>
    <name evidence="7" type="ORF">VTAP4600_A3621</name>
</gene>
<dbReference type="GO" id="GO:0015074">
    <property type="term" value="P:DNA integration"/>
    <property type="evidence" value="ECO:0007669"/>
    <property type="project" value="UniProtKB-KW"/>
</dbReference>
<protein>
    <submittedName>
        <fullName evidence="7">Resolvease/recombinase</fullName>
    </submittedName>
</protein>
<accession>A0A2N8ZI49</accession>
<dbReference type="InterPro" id="IPR006118">
    <property type="entry name" value="Recombinase_CS"/>
</dbReference>
<evidence type="ECO:0000313" key="7">
    <source>
        <dbReference type="EMBL" id="SON51568.1"/>
    </source>
</evidence>
<dbReference type="InterPro" id="IPR038116">
    <property type="entry name" value="TrpR-like_sf"/>
</dbReference>
<dbReference type="EMBL" id="LT960611">
    <property type="protein sequence ID" value="SON51568.1"/>
    <property type="molecule type" value="Genomic_DNA"/>
</dbReference>
<dbReference type="OrthoDB" id="9786476at2"/>
<proteinExistence type="predicted"/>
<evidence type="ECO:0000313" key="8">
    <source>
        <dbReference type="Proteomes" id="UP000235828"/>
    </source>
</evidence>
<dbReference type="PROSITE" id="PS51736">
    <property type="entry name" value="RECOMBINASES_3"/>
    <property type="match status" value="1"/>
</dbReference>
<dbReference type="SUPFAM" id="SSF53041">
    <property type="entry name" value="Resolvase-like"/>
    <property type="match status" value="1"/>
</dbReference>
<sequence>MNNNIRIYGYLRASTDDQDASRAKNDLIEFANKMGYQVAYWFEENESGARLHRPELFRLLDIAMMGDIILVEQVDRISRLNTKDWELLKNIIASKGLRVVALDLPTSHQFMHTTDEFTDRMLAALNNMMLDMLAAVARKDYEDRRRRQAQGVQRAKQEGKYKGRPVNIKLHQKIEGLLREGKSYSQIEALIGCSRHTISKVSKLLKKHHNKAENDFLT</sequence>
<dbReference type="SMART" id="SM00857">
    <property type="entry name" value="Resolvase"/>
    <property type="match status" value="1"/>
</dbReference>
<keyword evidence="1" id="KW-0229">DNA integration</keyword>
<evidence type="ECO:0000256" key="5">
    <source>
        <dbReference type="PROSITE-ProRule" id="PRU10137"/>
    </source>
</evidence>
<keyword evidence="8" id="KW-1185">Reference proteome</keyword>
<feature type="domain" description="Resolvase/invertase-type recombinase catalytic" evidence="6">
    <location>
        <begin position="6"/>
        <end position="159"/>
    </location>
</feature>
<evidence type="ECO:0000259" key="6">
    <source>
        <dbReference type="PROSITE" id="PS51736"/>
    </source>
</evidence>
<dbReference type="InterPro" id="IPR050639">
    <property type="entry name" value="SSR_resolvase"/>
</dbReference>
<organism evidence="7 8">
    <name type="scientific">Vibrio tapetis subsp. tapetis</name>
    <dbReference type="NCBI Taxonomy" id="1671868"/>
    <lineage>
        <taxon>Bacteria</taxon>
        <taxon>Pseudomonadati</taxon>
        <taxon>Pseudomonadota</taxon>
        <taxon>Gammaproteobacteria</taxon>
        <taxon>Vibrionales</taxon>
        <taxon>Vibrionaceae</taxon>
        <taxon>Vibrio</taxon>
    </lineage>
</organism>
<dbReference type="RefSeq" id="WP_102523810.1">
    <property type="nucleotide sequence ID" value="NZ_LT960611.1"/>
</dbReference>
<dbReference type="GO" id="GO:0003677">
    <property type="term" value="F:DNA binding"/>
    <property type="evidence" value="ECO:0007669"/>
    <property type="project" value="UniProtKB-KW"/>
</dbReference>
<keyword evidence="2" id="KW-0238">DNA-binding</keyword>
<dbReference type="FunFam" id="3.40.50.1390:FF:000010">
    <property type="entry name" value="Recombinase resolvase family"/>
    <property type="match status" value="1"/>
</dbReference>
<feature type="active site" description="O-(5'-phospho-DNA)-serine intermediate" evidence="4 5">
    <location>
        <position position="14"/>
    </location>
</feature>
<dbReference type="InterPro" id="IPR036162">
    <property type="entry name" value="Resolvase-like_N_sf"/>
</dbReference>
<dbReference type="Gene3D" id="3.40.50.1390">
    <property type="entry name" value="Resolvase, N-terminal catalytic domain"/>
    <property type="match status" value="1"/>
</dbReference>
<evidence type="ECO:0000256" key="1">
    <source>
        <dbReference type="ARBA" id="ARBA00022908"/>
    </source>
</evidence>
<keyword evidence="3" id="KW-0233">DNA recombination</keyword>
<dbReference type="InterPro" id="IPR006119">
    <property type="entry name" value="Resolv_N"/>
</dbReference>
<evidence type="ECO:0000256" key="2">
    <source>
        <dbReference type="ARBA" id="ARBA00023125"/>
    </source>
</evidence>
<dbReference type="Proteomes" id="UP000235828">
    <property type="component" value="Chromosome A"/>
</dbReference>
<evidence type="ECO:0000256" key="4">
    <source>
        <dbReference type="PIRSR" id="PIRSR606118-50"/>
    </source>
</evidence>
<dbReference type="KEGG" id="vta:A3621"/>
<dbReference type="CDD" id="cd03767">
    <property type="entry name" value="SR_Res_par"/>
    <property type="match status" value="1"/>
</dbReference>
<dbReference type="PANTHER" id="PTHR30461:SF25">
    <property type="entry name" value="RESOLVASE-RELATED"/>
    <property type="match status" value="1"/>
</dbReference>
<reference evidence="7 8" key="1">
    <citation type="submission" date="2017-10" db="EMBL/GenBank/DDBJ databases">
        <authorList>
            <person name="Banno H."/>
            <person name="Chua N.-H."/>
        </authorList>
    </citation>
    <scope>NUCLEOTIDE SEQUENCE [LARGE SCALE GENOMIC DNA]</scope>
    <source>
        <strain evidence="7">Vibrio tapetis CECT4600</strain>
    </source>
</reference>
<evidence type="ECO:0000256" key="3">
    <source>
        <dbReference type="ARBA" id="ARBA00023172"/>
    </source>
</evidence>
<dbReference type="PROSITE" id="PS00397">
    <property type="entry name" value="RECOMBINASES_1"/>
    <property type="match status" value="1"/>
</dbReference>
<dbReference type="Gene3D" id="1.10.1270.10">
    <property type="entry name" value="TrpR-like"/>
    <property type="match status" value="1"/>
</dbReference>
<dbReference type="PANTHER" id="PTHR30461">
    <property type="entry name" value="DNA-INVERTASE FROM LAMBDOID PROPHAGE"/>
    <property type="match status" value="1"/>
</dbReference>